<dbReference type="Proteomes" id="UP001348641">
    <property type="component" value="Unassembled WGS sequence"/>
</dbReference>
<feature type="transmembrane region" description="Helical" evidence="7">
    <location>
        <begin position="324"/>
        <end position="344"/>
    </location>
</feature>
<feature type="transmembrane region" description="Helical" evidence="7">
    <location>
        <begin position="173"/>
        <end position="200"/>
    </location>
</feature>
<evidence type="ECO:0000256" key="3">
    <source>
        <dbReference type="ARBA" id="ARBA00022475"/>
    </source>
</evidence>
<keyword evidence="5 7" id="KW-1133">Transmembrane helix</keyword>
<feature type="transmembrane region" description="Helical" evidence="7">
    <location>
        <begin position="98"/>
        <end position="118"/>
    </location>
</feature>
<keyword evidence="6 7" id="KW-0472">Membrane</keyword>
<dbReference type="CDD" id="cd06173">
    <property type="entry name" value="MFS_MefA_like"/>
    <property type="match status" value="1"/>
</dbReference>
<dbReference type="Gene3D" id="1.20.1250.20">
    <property type="entry name" value="MFS general substrate transporter like domains"/>
    <property type="match status" value="1"/>
</dbReference>
<dbReference type="SUPFAM" id="SSF103473">
    <property type="entry name" value="MFS general substrate transporter"/>
    <property type="match status" value="1"/>
</dbReference>
<dbReference type="PROSITE" id="PS50850">
    <property type="entry name" value="MFS"/>
    <property type="match status" value="1"/>
</dbReference>
<feature type="transmembrane region" description="Helical" evidence="7">
    <location>
        <begin position="234"/>
        <end position="258"/>
    </location>
</feature>
<evidence type="ECO:0000256" key="2">
    <source>
        <dbReference type="ARBA" id="ARBA00022448"/>
    </source>
</evidence>
<organism evidence="9 10">
    <name type="scientific">Nocardiopsis tropica</name>
    <dbReference type="NCBI Taxonomy" id="109330"/>
    <lineage>
        <taxon>Bacteria</taxon>
        <taxon>Bacillati</taxon>
        <taxon>Actinomycetota</taxon>
        <taxon>Actinomycetes</taxon>
        <taxon>Streptosporangiales</taxon>
        <taxon>Nocardiopsidaceae</taxon>
        <taxon>Nocardiopsis</taxon>
    </lineage>
</organism>
<feature type="transmembrane region" description="Helical" evidence="7">
    <location>
        <begin position="365"/>
        <end position="385"/>
    </location>
</feature>
<accession>A0ABU7KTQ3</accession>
<evidence type="ECO:0000256" key="4">
    <source>
        <dbReference type="ARBA" id="ARBA00022692"/>
    </source>
</evidence>
<evidence type="ECO:0000259" key="8">
    <source>
        <dbReference type="PROSITE" id="PS50850"/>
    </source>
</evidence>
<evidence type="ECO:0000256" key="6">
    <source>
        <dbReference type="ARBA" id="ARBA00023136"/>
    </source>
</evidence>
<feature type="domain" description="Major facilitator superfamily (MFS) profile" evidence="8">
    <location>
        <begin position="235"/>
        <end position="423"/>
    </location>
</feature>
<protein>
    <submittedName>
        <fullName evidence="9">MFS transporter</fullName>
    </submittedName>
</protein>
<keyword evidence="4 7" id="KW-0812">Transmembrane</keyword>
<dbReference type="InterPro" id="IPR020846">
    <property type="entry name" value="MFS_dom"/>
</dbReference>
<feature type="transmembrane region" description="Helical" evidence="7">
    <location>
        <begin position="300"/>
        <end position="318"/>
    </location>
</feature>
<dbReference type="PANTHER" id="PTHR23513">
    <property type="entry name" value="INTEGRAL MEMBRANE EFFLUX PROTEIN-RELATED"/>
    <property type="match status" value="1"/>
</dbReference>
<reference evidence="9 10" key="1">
    <citation type="submission" date="2023-07" db="EMBL/GenBank/DDBJ databases">
        <authorList>
            <person name="Girao M."/>
            <person name="Carvalho M.F."/>
        </authorList>
    </citation>
    <scope>NUCLEOTIDE SEQUENCE [LARGE SCALE GENOMIC DNA]</scope>
    <source>
        <strain evidence="9 10">66/93</strain>
    </source>
</reference>
<proteinExistence type="predicted"/>
<feature type="transmembrane region" description="Helical" evidence="7">
    <location>
        <begin position="391"/>
        <end position="408"/>
    </location>
</feature>
<feature type="transmembrane region" description="Helical" evidence="7">
    <location>
        <begin position="270"/>
        <end position="288"/>
    </location>
</feature>
<dbReference type="RefSeq" id="WP_330159491.1">
    <property type="nucleotide sequence ID" value="NZ_BAAAJA010000008.1"/>
</dbReference>
<dbReference type="InterPro" id="IPR010290">
    <property type="entry name" value="TM_effector"/>
</dbReference>
<dbReference type="Pfam" id="PF05977">
    <property type="entry name" value="MFS_3"/>
    <property type="match status" value="1"/>
</dbReference>
<evidence type="ECO:0000313" key="9">
    <source>
        <dbReference type="EMBL" id="MEE2052462.1"/>
    </source>
</evidence>
<sequence>MTETTPLSDPPPTPGPRRLGGRFWTVWTSSGLSNLADGILKVALPLVALRFTDSPTLIAGVVFALTIPWLLLSLPAGALADRYDRRRLMVGANLARGLLLAGLAAALALDLGSVWLLYAVALGVGTAETVHDTSAQSILPQVVGRDQLSRANGRLHAVELTAHQFAGPPLGGILVALGLAAAFTAPAALWLVAAGTLVLVRGRFRTERAAAPTTMRTDIAEGLRFLWRHRTLRTLAAMVGLSNFSTNAAFTVMVLFAVGPASPMGLSEPAYGLLLTATAAGSVLGALTAEHVERLLGRAWSLRVSALAFAVLVGIPALTADPLAVGAGFFVGGVGLSVWNVVTVSLRQRVTPDHLLGRLNSAYRLLAWGTLPLGAAAGGLIAQFFGLTAVFAGMGALALVLFLWQFTLSETDLGGAGRATAAT</sequence>
<gene>
    <name evidence="9" type="ORF">Q8A49_18340</name>
</gene>
<comment type="caution">
    <text evidence="9">The sequence shown here is derived from an EMBL/GenBank/DDBJ whole genome shotgun (WGS) entry which is preliminary data.</text>
</comment>
<evidence type="ECO:0000256" key="5">
    <source>
        <dbReference type="ARBA" id="ARBA00022989"/>
    </source>
</evidence>
<comment type="subcellular location">
    <subcellularLocation>
        <location evidence="1">Cell membrane</location>
        <topology evidence="1">Multi-pass membrane protein</topology>
    </subcellularLocation>
</comment>
<keyword evidence="2" id="KW-0813">Transport</keyword>
<dbReference type="InterPro" id="IPR036259">
    <property type="entry name" value="MFS_trans_sf"/>
</dbReference>
<dbReference type="EMBL" id="JAUUCC010000047">
    <property type="protein sequence ID" value="MEE2052462.1"/>
    <property type="molecule type" value="Genomic_DNA"/>
</dbReference>
<evidence type="ECO:0000256" key="7">
    <source>
        <dbReference type="SAM" id="Phobius"/>
    </source>
</evidence>
<dbReference type="PANTHER" id="PTHR23513:SF6">
    <property type="entry name" value="MAJOR FACILITATOR SUPERFAMILY ASSOCIATED DOMAIN-CONTAINING PROTEIN"/>
    <property type="match status" value="1"/>
</dbReference>
<feature type="transmembrane region" description="Helical" evidence="7">
    <location>
        <begin position="57"/>
        <end position="77"/>
    </location>
</feature>
<evidence type="ECO:0000256" key="1">
    <source>
        <dbReference type="ARBA" id="ARBA00004651"/>
    </source>
</evidence>
<name>A0ABU7KTQ3_9ACTN</name>
<evidence type="ECO:0000313" key="10">
    <source>
        <dbReference type="Proteomes" id="UP001348641"/>
    </source>
</evidence>
<keyword evidence="3" id="KW-1003">Cell membrane</keyword>